<dbReference type="SUPFAM" id="SSF54236">
    <property type="entry name" value="Ubiquitin-like"/>
    <property type="match status" value="3"/>
</dbReference>
<feature type="domain" description="Ubiquitin-like" evidence="2">
    <location>
        <begin position="1"/>
        <end position="76"/>
    </location>
</feature>
<protein>
    <submittedName>
        <fullName evidence="3">Putative Polyubiquitin</fullName>
    </submittedName>
</protein>
<dbReference type="EMBL" id="SNRW01007202">
    <property type="protein sequence ID" value="KAA6381649.1"/>
    <property type="molecule type" value="Genomic_DNA"/>
</dbReference>
<dbReference type="InterPro" id="IPR000626">
    <property type="entry name" value="Ubiquitin-like_dom"/>
</dbReference>
<dbReference type="PANTHER" id="PTHR10666">
    <property type="entry name" value="UBIQUITIN"/>
    <property type="match status" value="1"/>
</dbReference>
<dbReference type="InterPro" id="IPR019956">
    <property type="entry name" value="Ubiquitin_dom"/>
</dbReference>
<feature type="compositionally biased region" description="Low complexity" evidence="1">
    <location>
        <begin position="228"/>
        <end position="239"/>
    </location>
</feature>
<dbReference type="Gene3D" id="3.10.20.90">
    <property type="entry name" value="Phosphatidylinositol 3-kinase Catalytic Subunit, Chain A, domain 1"/>
    <property type="match status" value="3"/>
</dbReference>
<gene>
    <name evidence="3" type="ORF">EZS28_022824</name>
</gene>
<proteinExistence type="predicted"/>
<sequence>MKIFFKFLSGKTTDLEVEPTDTILSLKEKLYEKEGIPPNQQRLIYAGKKLLDNRTLQYYNIQKEAGLYVVSRLNQSIEIETSSGKIQLEMYYDFNSVDYLKKEIEDKTRIAMDQQQLISNGKELEDYLSLNDQNIKFNDILNLNVLPVGAIPIYVKIMNEKIISLKMELTETIEGVKQKIEQSERIPIGQQILSFAGNKLENLKTILDYQIKRESTLYLALKSNNQFEEQSQSNNNKNQKQNDDEELDEESEKGVNLPFEAEQSNQINILDILHSLTALNSEKEKIRRAKQLHNIILQRKKSIDIQFCSELVNQIEKGSTQTQKQLINIVGTISQLGLDEMIFKESRLKYKIEQIMRREMKDEQNEAKGRNITSFPVQSPTYPIKKKTMKTKKDQQLIMKKEIREQVEEEGAQDEVEALLFDRVKIFWQISYERLNRVKGLMLNIFKHKSNGWLYF</sequence>
<reference evidence="3 4" key="1">
    <citation type="submission" date="2019-03" db="EMBL/GenBank/DDBJ databases">
        <title>Single cell metagenomics reveals metabolic interactions within the superorganism composed of flagellate Streblomastix strix and complex community of Bacteroidetes bacteria on its surface.</title>
        <authorList>
            <person name="Treitli S.C."/>
            <person name="Kolisko M."/>
            <person name="Husnik F."/>
            <person name="Keeling P."/>
            <person name="Hampl V."/>
        </authorList>
    </citation>
    <scope>NUCLEOTIDE SEQUENCE [LARGE SCALE GENOMIC DNA]</scope>
    <source>
        <strain evidence="3">ST1C</strain>
    </source>
</reference>
<dbReference type="InterPro" id="IPR050158">
    <property type="entry name" value="Ubiquitin_ubiquitin-like"/>
</dbReference>
<dbReference type="Proteomes" id="UP000324800">
    <property type="component" value="Unassembled WGS sequence"/>
</dbReference>
<dbReference type="FunFam" id="3.10.20.90:FF:000222">
    <property type="entry name" value="Polyubiquitin 5"/>
    <property type="match status" value="1"/>
</dbReference>
<dbReference type="PRINTS" id="PR00348">
    <property type="entry name" value="UBIQUITIN"/>
</dbReference>
<organism evidence="3 4">
    <name type="scientific">Streblomastix strix</name>
    <dbReference type="NCBI Taxonomy" id="222440"/>
    <lineage>
        <taxon>Eukaryota</taxon>
        <taxon>Metamonada</taxon>
        <taxon>Preaxostyla</taxon>
        <taxon>Oxymonadida</taxon>
        <taxon>Streblomastigidae</taxon>
        <taxon>Streblomastix</taxon>
    </lineage>
</organism>
<feature type="region of interest" description="Disordered" evidence="1">
    <location>
        <begin position="228"/>
        <end position="253"/>
    </location>
</feature>
<evidence type="ECO:0000259" key="2">
    <source>
        <dbReference type="PROSITE" id="PS50053"/>
    </source>
</evidence>
<feature type="domain" description="Ubiquitin-like" evidence="2">
    <location>
        <begin position="95"/>
        <end position="150"/>
    </location>
</feature>
<feature type="domain" description="Ubiquitin-like" evidence="2">
    <location>
        <begin position="151"/>
        <end position="226"/>
    </location>
</feature>
<dbReference type="PROSITE" id="PS50053">
    <property type="entry name" value="UBIQUITIN_2"/>
    <property type="match status" value="3"/>
</dbReference>
<name>A0A5J4VGZ7_9EUKA</name>
<dbReference type="Pfam" id="PF00240">
    <property type="entry name" value="ubiquitin"/>
    <property type="match status" value="3"/>
</dbReference>
<accession>A0A5J4VGZ7</accession>
<dbReference type="OrthoDB" id="428577at2759"/>
<dbReference type="SMART" id="SM00213">
    <property type="entry name" value="UBQ"/>
    <property type="match status" value="3"/>
</dbReference>
<evidence type="ECO:0000256" key="1">
    <source>
        <dbReference type="SAM" id="MobiDB-lite"/>
    </source>
</evidence>
<evidence type="ECO:0000313" key="4">
    <source>
        <dbReference type="Proteomes" id="UP000324800"/>
    </source>
</evidence>
<dbReference type="InterPro" id="IPR019954">
    <property type="entry name" value="Ubiquitin_CS"/>
</dbReference>
<dbReference type="AlphaFoldDB" id="A0A5J4VGZ7"/>
<evidence type="ECO:0000313" key="3">
    <source>
        <dbReference type="EMBL" id="KAA6381649.1"/>
    </source>
</evidence>
<comment type="caution">
    <text evidence="3">The sequence shown here is derived from an EMBL/GenBank/DDBJ whole genome shotgun (WGS) entry which is preliminary data.</text>
</comment>
<dbReference type="PROSITE" id="PS00299">
    <property type="entry name" value="UBIQUITIN_1"/>
    <property type="match status" value="1"/>
</dbReference>
<dbReference type="CDD" id="cd17039">
    <property type="entry name" value="Ubl_ubiquitin_like"/>
    <property type="match status" value="1"/>
</dbReference>
<dbReference type="InterPro" id="IPR029071">
    <property type="entry name" value="Ubiquitin-like_domsf"/>
</dbReference>